<dbReference type="Gene3D" id="2.30.30.100">
    <property type="match status" value="1"/>
</dbReference>
<dbReference type="Pfam" id="PF11095">
    <property type="entry name" value="Gemin7"/>
    <property type="match status" value="1"/>
</dbReference>
<dbReference type="InterPro" id="IPR024642">
    <property type="entry name" value="SUZ-C"/>
</dbReference>
<dbReference type="GO" id="GO:0034719">
    <property type="term" value="C:SMN-Sm protein complex"/>
    <property type="evidence" value="ECO:0007669"/>
    <property type="project" value="InterPro"/>
</dbReference>
<dbReference type="GO" id="GO:0000387">
    <property type="term" value="P:spliceosomal snRNP assembly"/>
    <property type="evidence" value="ECO:0007669"/>
    <property type="project" value="TreeGrafter"/>
</dbReference>
<evidence type="ECO:0000313" key="3">
    <source>
        <dbReference type="RefSeq" id="XP_054856006.1"/>
    </source>
</evidence>
<proteinExistence type="predicted"/>
<dbReference type="AlphaFoldDB" id="A0AA97LHW6"/>
<dbReference type="PANTHER" id="PTHR14679:SF1">
    <property type="entry name" value="GEM-ASSOCIATED PROTEIN 7"/>
    <property type="match status" value="1"/>
</dbReference>
<evidence type="ECO:0000313" key="2">
    <source>
        <dbReference type="Proteomes" id="UP001190640"/>
    </source>
</evidence>
<evidence type="ECO:0000313" key="4">
    <source>
        <dbReference type="RefSeq" id="XP_054856007.1"/>
    </source>
</evidence>
<dbReference type="KEGG" id="emc:129343675"/>
<dbReference type="PROSITE" id="PS51938">
    <property type="entry name" value="SUZ_C"/>
    <property type="match status" value="1"/>
</dbReference>
<dbReference type="InterPro" id="IPR020338">
    <property type="entry name" value="SMN_gemin7"/>
</dbReference>
<feature type="domain" description="SUZ-C" evidence="1">
    <location>
        <begin position="1"/>
        <end position="42"/>
    </location>
</feature>
<dbReference type="CTD" id="79760"/>
<sequence length="143" mass="15709">MEILSPPKSSNGHMACAMKVPVAVVRLPRGPDGTSRGFDPNSPRFQALGPSSLSSLVTPNTAELEEEQQGRVLLRERYLRSLLAMARQPVSFAMYEKVNVTALFGASDIDILNFQVSELQTPLGVQREALLRCSDIIAYSFEL</sequence>
<keyword evidence="2" id="KW-1185">Reference proteome</keyword>
<name>A0AA97LHW6_EUBMA</name>
<organism evidence="2 3">
    <name type="scientific">Eublepharis macularius</name>
    <name type="common">Leopard gecko</name>
    <name type="synonym">Cyrtodactylus macularius</name>
    <dbReference type="NCBI Taxonomy" id="481883"/>
    <lineage>
        <taxon>Eukaryota</taxon>
        <taxon>Metazoa</taxon>
        <taxon>Chordata</taxon>
        <taxon>Craniata</taxon>
        <taxon>Vertebrata</taxon>
        <taxon>Euteleostomi</taxon>
        <taxon>Lepidosauria</taxon>
        <taxon>Squamata</taxon>
        <taxon>Bifurcata</taxon>
        <taxon>Gekkota</taxon>
        <taxon>Eublepharidae</taxon>
        <taxon>Eublepharinae</taxon>
        <taxon>Eublepharis</taxon>
    </lineage>
</organism>
<dbReference type="RefSeq" id="XP_054856006.1">
    <property type="nucleotide sequence ID" value="XM_055000031.1"/>
</dbReference>
<protein>
    <submittedName>
        <fullName evidence="3 4">Gem-associated protein 7 isoform X1</fullName>
    </submittedName>
</protein>
<dbReference type="GeneID" id="129343675"/>
<dbReference type="RefSeq" id="XP_054856007.1">
    <property type="nucleotide sequence ID" value="XM_055000032.1"/>
</dbReference>
<accession>A0AA97LHW6</accession>
<reference evidence="3 4" key="1">
    <citation type="submission" date="2025-04" db="UniProtKB">
        <authorList>
            <consortium name="RefSeq"/>
        </authorList>
    </citation>
    <scope>IDENTIFICATION</scope>
    <source>
        <tissue evidence="3 4">Blood</tissue>
    </source>
</reference>
<dbReference type="CDD" id="cd11677">
    <property type="entry name" value="Gemin7"/>
    <property type="match status" value="1"/>
</dbReference>
<gene>
    <name evidence="3 4" type="primary">GEMIN7</name>
</gene>
<dbReference type="Proteomes" id="UP001190640">
    <property type="component" value="Chromosome 15"/>
</dbReference>
<dbReference type="PANTHER" id="PTHR14679">
    <property type="entry name" value="GEM-ASSOCIATED PROTEIN 7"/>
    <property type="match status" value="1"/>
</dbReference>
<evidence type="ECO:0000259" key="1">
    <source>
        <dbReference type="PROSITE" id="PS51938"/>
    </source>
</evidence>